<proteinExistence type="predicted"/>
<evidence type="ECO:0000313" key="2">
    <source>
        <dbReference type="Proteomes" id="UP000198379"/>
    </source>
</evidence>
<evidence type="ECO:0000313" key="1">
    <source>
        <dbReference type="EMBL" id="SNR48694.1"/>
    </source>
</evidence>
<keyword evidence="2" id="KW-1185">Reference proteome</keyword>
<organism evidence="1 2">
    <name type="scientific">Dokdonia pacifica</name>
    <dbReference type="NCBI Taxonomy" id="1627892"/>
    <lineage>
        <taxon>Bacteria</taxon>
        <taxon>Pseudomonadati</taxon>
        <taxon>Bacteroidota</taxon>
        <taxon>Flavobacteriia</taxon>
        <taxon>Flavobacteriales</taxon>
        <taxon>Flavobacteriaceae</taxon>
        <taxon>Dokdonia</taxon>
    </lineage>
</organism>
<dbReference type="RefSeq" id="WP_089370603.1">
    <property type="nucleotide sequence ID" value="NZ_BMEP01000003.1"/>
</dbReference>
<name>A0A238WR09_9FLAO</name>
<reference evidence="1 2" key="1">
    <citation type="submission" date="2017-06" db="EMBL/GenBank/DDBJ databases">
        <authorList>
            <person name="Kim H.J."/>
            <person name="Triplett B.A."/>
        </authorList>
    </citation>
    <scope>NUCLEOTIDE SEQUENCE [LARGE SCALE GENOMIC DNA]</scope>
    <source>
        <strain evidence="1 2">DSM 25597</strain>
    </source>
</reference>
<dbReference type="OrthoDB" id="1375493at2"/>
<protein>
    <submittedName>
        <fullName evidence="1">Uncharacterized protein</fullName>
    </submittedName>
</protein>
<accession>A0A238WR09</accession>
<sequence length="367" mass="41458">MVIEAFLTGGIKNVQSIVSRIGSIAENMLAFMQRAITTFFGKSLKKLGDDLVGLFTKITEFLGKGTDEIVKLIRLFFAELQAQAVVAKKFGGVGFTFFEPFISPFLIRKITKAGLLKLEKAKVFIKRGKGVFLFEFKGVILGAFKTEKELADRLRILLKQDKNNLTRSLDELFERVGMGVEKILKVKGKAVASFTRGEIFEILIKDGRKLFGGNSIKLSRESTVVVTGTVKDVEFVKTFSRKGNRVWKTGVNIGGIDILSSKRWFEIQEKFIKIKSTNLNLYWETVKDEFWREVNQPWLDDVIARGDSVRFVSNPKSKKSLYSTDRKTGKLIKDESGGLFLSIFGREINYLIKNGYKIEGEIASKIK</sequence>
<gene>
    <name evidence="1" type="ORF">SAMN06265376_1011321</name>
</gene>
<dbReference type="EMBL" id="FZNY01000001">
    <property type="protein sequence ID" value="SNR48694.1"/>
    <property type="molecule type" value="Genomic_DNA"/>
</dbReference>
<dbReference type="AlphaFoldDB" id="A0A238WR09"/>
<dbReference type="Proteomes" id="UP000198379">
    <property type="component" value="Unassembled WGS sequence"/>
</dbReference>